<evidence type="ECO:0000313" key="2">
    <source>
        <dbReference type="EMBL" id="KAF3227142.1"/>
    </source>
</evidence>
<evidence type="ECO:0000256" key="1">
    <source>
        <dbReference type="SAM" id="Phobius"/>
    </source>
</evidence>
<feature type="transmembrane region" description="Helical" evidence="1">
    <location>
        <begin position="157"/>
        <end position="180"/>
    </location>
</feature>
<organism evidence="2 3">
    <name type="scientific">Orbilia oligospora</name>
    <name type="common">Nematode-trapping fungus</name>
    <name type="synonym">Arthrobotrys oligospora</name>
    <dbReference type="NCBI Taxonomy" id="2813651"/>
    <lineage>
        <taxon>Eukaryota</taxon>
        <taxon>Fungi</taxon>
        <taxon>Dikarya</taxon>
        <taxon>Ascomycota</taxon>
        <taxon>Pezizomycotina</taxon>
        <taxon>Orbiliomycetes</taxon>
        <taxon>Orbiliales</taxon>
        <taxon>Orbiliaceae</taxon>
        <taxon>Orbilia</taxon>
    </lineage>
</organism>
<dbReference type="AlphaFoldDB" id="A0A7C8V3G6"/>
<dbReference type="Proteomes" id="UP000472727">
    <property type="component" value="Unassembled WGS sequence"/>
</dbReference>
<gene>
    <name evidence="2" type="ORF">TWF106_010630</name>
</gene>
<accession>A0A7C8V3G6</accession>
<protein>
    <submittedName>
        <fullName evidence="2">Uncharacterized protein</fullName>
    </submittedName>
</protein>
<evidence type="ECO:0000313" key="3">
    <source>
        <dbReference type="Proteomes" id="UP000472727"/>
    </source>
</evidence>
<comment type="caution">
    <text evidence="2">The sequence shown here is derived from an EMBL/GenBank/DDBJ whole genome shotgun (WGS) entry which is preliminary data.</text>
</comment>
<proteinExistence type="predicted"/>
<name>A0A7C8V3G6_ORBOL</name>
<dbReference type="EMBL" id="WIWS01000008">
    <property type="protein sequence ID" value="KAF3227142.1"/>
    <property type="molecule type" value="Genomic_DNA"/>
</dbReference>
<sequence>MKYASKPKTRRASAPVMSHREFLKWQESFSDRTDSIRLHSKFRNIPIIRQSTLPDPKNPRDWSFKPNGEAEIVRKWNRKKDQRKRVAVRIMKAFTILYRRDEQYDRVESFSDLRRKIRALYFRLRYEPSSDYFFDPRGVSKCDVHLEMMILTIRPRLLVWIMVIAPAVGALGTFYLYMIVMFNLCQIFRYVYWDWTLNPKLMHKPMSY</sequence>
<keyword evidence="1" id="KW-0472">Membrane</keyword>
<keyword evidence="1" id="KW-1133">Transmembrane helix</keyword>
<keyword evidence="1" id="KW-0812">Transmembrane</keyword>
<reference evidence="2 3" key="1">
    <citation type="submission" date="2019-06" db="EMBL/GenBank/DDBJ databases">
        <authorList>
            <person name="Palmer J.M."/>
        </authorList>
    </citation>
    <scope>NUCLEOTIDE SEQUENCE [LARGE SCALE GENOMIC DNA]</scope>
    <source>
        <strain evidence="2 3">TWF106</strain>
    </source>
</reference>